<dbReference type="HOGENOM" id="CLU_020201_0_0_1"/>
<evidence type="ECO:0000313" key="3">
    <source>
        <dbReference type="Proteomes" id="UP000009022"/>
    </source>
</evidence>
<dbReference type="GO" id="GO:0070939">
    <property type="term" value="C:Dsl1/NZR complex"/>
    <property type="evidence" value="ECO:0007669"/>
    <property type="project" value="InterPro"/>
</dbReference>
<proteinExistence type="inferred from homology"/>
<dbReference type="FunFam" id="1.20.58.670:FF:000003">
    <property type="entry name" value="RAD50-interacting protein 1"/>
    <property type="match status" value="1"/>
</dbReference>
<dbReference type="OrthoDB" id="2189254at2759"/>
<dbReference type="EMBL" id="DS985258">
    <property type="protein sequence ID" value="EDV20641.1"/>
    <property type="molecule type" value="Genomic_DNA"/>
</dbReference>
<evidence type="ECO:0008006" key="4">
    <source>
        <dbReference type="Google" id="ProtNLM"/>
    </source>
</evidence>
<dbReference type="STRING" id="10228.B3S9F4"/>
<dbReference type="GO" id="GO:0006888">
    <property type="term" value="P:endoplasmic reticulum to Golgi vesicle-mediated transport"/>
    <property type="evidence" value="ECO:0007669"/>
    <property type="project" value="InterPro"/>
</dbReference>
<dbReference type="GeneID" id="6758103"/>
<sequence>MSENQSSSSLQPYKPLLAPIDLLVRPLRKRFRFHFYGKKQTNSIEKPEWYFTQVSNWIRDHSQYLQYTIQPILNQNNFENVDARIEFIRGLVVVLVEKVTSDIPLLLSDDYCFSHIIDELLLFENELHNKYYYPIELPSCIAALEDDSVIDKWISLEWKNGKEKINEIISSATAWRPKYKDVAQDCDTSLKFPEATENILTMLILMKERYSKLSSTSYMMQFVRMQLSLLDELYARFVELTKNGPKQLLDQDYSYILNGVNHLIGVLKKWSDQWFFLDLYAKEVKLRKGDVKSLEDDSNESEVLKENNDAVEGTIFDGIIGLYNILLDEMLNKLGLVVMQIIKKNAKPYCKQKWLSMQSIRGSTLQLSPSACDMLVSVRESLQYYQTFLDSSIFLKFWQRLAQEINEHLYQELVVSNLFNENGAKQLEYDVNKNLFILFREYTHRPDNFFKELKEACVLLNLNSGSVMLLQEILQSATMDLDDNDISASKARASAVAALNEIGIHRMELLTALQIIQLRIDWPKL</sequence>
<dbReference type="Gene3D" id="1.20.58.1420">
    <property type="entry name" value="Dsl1p vesicle tethering complex, Tip20p subunit, domain B"/>
    <property type="match status" value="1"/>
</dbReference>
<dbReference type="PANTHER" id="PTHR13520:SF0">
    <property type="entry name" value="RAD50-INTERACTING PROTEIN 1"/>
    <property type="match status" value="1"/>
</dbReference>
<dbReference type="PhylomeDB" id="B3S9F4"/>
<dbReference type="Proteomes" id="UP000009022">
    <property type="component" value="Unassembled WGS sequence"/>
</dbReference>
<dbReference type="AlphaFoldDB" id="B3S9F4"/>
<dbReference type="GO" id="GO:0006890">
    <property type="term" value="P:retrograde vesicle-mediated transport, Golgi to endoplasmic reticulum"/>
    <property type="evidence" value="ECO:0007669"/>
    <property type="project" value="InterPro"/>
</dbReference>
<evidence type="ECO:0000256" key="1">
    <source>
        <dbReference type="ARBA" id="ARBA00061158"/>
    </source>
</evidence>
<dbReference type="InterPro" id="IPR042042">
    <property type="entry name" value="Tip20p_domB"/>
</dbReference>
<evidence type="ECO:0000313" key="2">
    <source>
        <dbReference type="EMBL" id="EDV20641.1"/>
    </source>
</evidence>
<comment type="similarity">
    <text evidence="1">Belongs to the RINT1 family.</text>
</comment>
<dbReference type="InterPro" id="IPR007528">
    <property type="entry name" value="RINT1_Tip20"/>
</dbReference>
<name>B3S9F4_TRIAD</name>
<dbReference type="InParanoid" id="B3S9F4"/>
<accession>B3S9F4</accession>
<dbReference type="Pfam" id="PF04437">
    <property type="entry name" value="RINT1_TIP1"/>
    <property type="match status" value="1"/>
</dbReference>
<dbReference type="PANTHER" id="PTHR13520">
    <property type="entry name" value="RAD50-INTERACTING PROTEIN 1 RINT-1"/>
    <property type="match status" value="1"/>
</dbReference>
<dbReference type="FunFam" id="1.20.58.1420:FF:000001">
    <property type="entry name" value="RINT-1 family protein"/>
    <property type="match status" value="1"/>
</dbReference>
<protein>
    <recommendedName>
        <fullName evidence="4">RAD50-interacting protein 1</fullName>
    </recommendedName>
</protein>
<dbReference type="eggNOG" id="KOG2218">
    <property type="taxonomic scope" value="Eukaryota"/>
</dbReference>
<dbReference type="Gene3D" id="1.20.58.670">
    <property type="entry name" value="Dsl1p vesicle tethering complex, Tip20p subunit, domain D"/>
    <property type="match status" value="1"/>
</dbReference>
<dbReference type="OMA" id="IFIRIQA"/>
<dbReference type="PROSITE" id="PS51386">
    <property type="entry name" value="RINT1_TIP20"/>
    <property type="match status" value="1"/>
</dbReference>
<dbReference type="InterPro" id="IPR042044">
    <property type="entry name" value="EXOC6PINT-1/Sec15/Tip20_C_dom2"/>
</dbReference>
<dbReference type="RefSeq" id="XP_002116841.1">
    <property type="nucleotide sequence ID" value="XM_002116805.1"/>
</dbReference>
<keyword evidence="3" id="KW-1185">Reference proteome</keyword>
<dbReference type="CTD" id="6758103"/>
<gene>
    <name evidence="2" type="ORF">TRIADDRAFT_31481</name>
</gene>
<organism evidence="2 3">
    <name type="scientific">Trichoplax adhaerens</name>
    <name type="common">Trichoplax reptans</name>
    <dbReference type="NCBI Taxonomy" id="10228"/>
    <lineage>
        <taxon>Eukaryota</taxon>
        <taxon>Metazoa</taxon>
        <taxon>Placozoa</taxon>
        <taxon>Uniplacotomia</taxon>
        <taxon>Trichoplacea</taxon>
        <taxon>Trichoplacidae</taxon>
        <taxon>Trichoplax</taxon>
    </lineage>
</organism>
<reference evidence="2 3" key="1">
    <citation type="journal article" date="2008" name="Nature">
        <title>The Trichoplax genome and the nature of placozoans.</title>
        <authorList>
            <person name="Srivastava M."/>
            <person name="Begovic E."/>
            <person name="Chapman J."/>
            <person name="Putnam N.H."/>
            <person name="Hellsten U."/>
            <person name="Kawashima T."/>
            <person name="Kuo A."/>
            <person name="Mitros T."/>
            <person name="Salamov A."/>
            <person name="Carpenter M.L."/>
            <person name="Signorovitch A.Y."/>
            <person name="Moreno M.A."/>
            <person name="Kamm K."/>
            <person name="Grimwood J."/>
            <person name="Schmutz J."/>
            <person name="Shapiro H."/>
            <person name="Grigoriev I.V."/>
            <person name="Buss L.W."/>
            <person name="Schierwater B."/>
            <person name="Dellaporta S.L."/>
            <person name="Rokhsar D.S."/>
        </authorList>
    </citation>
    <scope>NUCLEOTIDE SEQUENCE [LARGE SCALE GENOMIC DNA]</scope>
    <source>
        <strain evidence="2 3">Grell-BS-1999</strain>
    </source>
</reference>
<dbReference type="KEGG" id="tad:TRIADDRAFT_31481"/>